<feature type="compositionally biased region" description="Basic residues" evidence="1">
    <location>
        <begin position="263"/>
        <end position="277"/>
    </location>
</feature>
<evidence type="ECO:0000313" key="2">
    <source>
        <dbReference type="EMBL" id="AAC95544.1"/>
    </source>
</evidence>
<dbReference type="EMBL" id="AF083424">
    <property type="protein sequence ID" value="AAC95544.1"/>
    <property type="molecule type" value="Genomic_DNA"/>
</dbReference>
<dbReference type="OrthoDB" id="20832at10239"/>
<protein>
    <submittedName>
        <fullName evidence="2">Fusion protein</fullName>
    </submittedName>
</protein>
<sequence>MLSVIQKTNKDALAQLPKTRKIAGNKAHIATYQKLIKYSAPTPLFKFLGISHPCAVQTKNQLFFEVRLGNRIADCIMLTSCGETRICYVIELKTCMTSSLDLSSDIRQTQRSQGLCQLADTVSFIQNYAPPGRQAWTVLPILIFKSQATLKTLHVEIPKFPANLTHTSEEKLSCFFFSRSDVEIRKKLHFCSKTKTNTQWDSVLDPTSTKQSVYRQRIIDRNKKKCFSIQVSSFKCRNRPNKKINGKLRTGQADARPFEKKQHNNKRLGNNRKHGRQATRYQANAPLFSATLISNNPAHALKR</sequence>
<dbReference type="Proteomes" id="UP000008287">
    <property type="component" value="Segment"/>
</dbReference>
<accession>Q9YTP6</accession>
<organismHost>
    <name type="scientific">Ateles</name>
    <dbReference type="NCBI Taxonomy" id="9506"/>
</organismHost>
<evidence type="ECO:0000313" key="3">
    <source>
        <dbReference type="Proteomes" id="UP000008287"/>
    </source>
</evidence>
<dbReference type="RefSeq" id="NP_047991.1">
    <property type="nucleotide sequence ID" value="NC_001987.1"/>
</dbReference>
<evidence type="ECO:0000256" key="1">
    <source>
        <dbReference type="SAM" id="MobiDB-lite"/>
    </source>
</evidence>
<dbReference type="Pfam" id="PF01646">
    <property type="entry name" value="Herpes_UL24"/>
    <property type="match status" value="1"/>
</dbReference>
<dbReference type="GeneID" id="1450465"/>
<dbReference type="PIR" id="T42933">
    <property type="entry name" value="T42933"/>
</dbReference>
<name>Q9YTP6_ATHV3</name>
<dbReference type="InterPro" id="IPR002580">
    <property type="entry name" value="Herpes_UL24"/>
</dbReference>
<dbReference type="KEGG" id="vg:1450465"/>
<keyword evidence="3" id="KW-1185">Reference proteome</keyword>
<feature type="region of interest" description="Disordered" evidence="1">
    <location>
        <begin position="251"/>
        <end position="277"/>
    </location>
</feature>
<proteinExistence type="predicted"/>
<organism evidence="3">
    <name type="scientific">Ateline herpesvirus 3</name>
    <name type="common">AtHV-3</name>
    <name type="synonym">Herpesvirus ateles</name>
    <dbReference type="NCBI Taxonomy" id="85618"/>
    <lineage>
        <taxon>Viruses</taxon>
        <taxon>Duplodnaviria</taxon>
        <taxon>Heunggongvirae</taxon>
        <taxon>Peploviricota</taxon>
        <taxon>Herviviricetes</taxon>
        <taxon>Herpesvirales</taxon>
        <taxon>Orthoherpesviridae</taxon>
        <taxon>Gammaherpesvirinae</taxon>
        <taxon>Rhadinovirus</taxon>
        <taxon>Rhadinovirus atelinegamma3</taxon>
    </lineage>
</organism>
<reference evidence="2 3" key="1">
    <citation type="journal article" date="2000" name="J. Virol.">
        <title>Primary structure of the Herpesvirus ateles genome.</title>
        <authorList>
            <person name="Albrecht J.C."/>
        </authorList>
    </citation>
    <scope>NUCLEOTIDE SEQUENCE [LARGE SCALE GENOMIC DNA]</scope>
    <source>
        <strain evidence="2">73</strain>
    </source>
</reference>